<evidence type="ECO:0000256" key="1">
    <source>
        <dbReference type="ARBA" id="ARBA00004123"/>
    </source>
</evidence>
<keyword evidence="9" id="KW-0539">Nucleus</keyword>
<dbReference type="Pfam" id="PF05699">
    <property type="entry name" value="Dimer_Tnp_hAT"/>
    <property type="match status" value="1"/>
</dbReference>
<proteinExistence type="predicted"/>
<organism evidence="13 14">
    <name type="scientific">Rhynchospora tenuis</name>
    <dbReference type="NCBI Taxonomy" id="198213"/>
    <lineage>
        <taxon>Eukaryota</taxon>
        <taxon>Viridiplantae</taxon>
        <taxon>Streptophyta</taxon>
        <taxon>Embryophyta</taxon>
        <taxon>Tracheophyta</taxon>
        <taxon>Spermatophyta</taxon>
        <taxon>Magnoliopsida</taxon>
        <taxon>Liliopsida</taxon>
        <taxon>Poales</taxon>
        <taxon>Cyperaceae</taxon>
        <taxon>Cyperoideae</taxon>
        <taxon>Rhynchosporeae</taxon>
        <taxon>Rhynchospora</taxon>
    </lineage>
</organism>
<keyword evidence="6" id="KW-0805">Transcription regulation</keyword>
<dbReference type="InterPro" id="IPR025525">
    <property type="entry name" value="hAT-like_transposase_RNase-H"/>
</dbReference>
<dbReference type="InterPro" id="IPR012337">
    <property type="entry name" value="RNaseH-like_sf"/>
</dbReference>
<evidence type="ECO:0000313" key="14">
    <source>
        <dbReference type="Proteomes" id="UP001210211"/>
    </source>
</evidence>
<dbReference type="PROSITE" id="PS50808">
    <property type="entry name" value="ZF_BED"/>
    <property type="match status" value="1"/>
</dbReference>
<keyword evidence="8" id="KW-0804">Transcription</keyword>
<dbReference type="GO" id="GO:0046983">
    <property type="term" value="F:protein dimerization activity"/>
    <property type="evidence" value="ECO:0007669"/>
    <property type="project" value="InterPro"/>
</dbReference>
<feature type="compositionally biased region" description="Low complexity" evidence="11">
    <location>
        <begin position="48"/>
        <end position="70"/>
    </location>
</feature>
<feature type="domain" description="BED-type" evidence="12">
    <location>
        <begin position="78"/>
        <end position="135"/>
    </location>
</feature>
<evidence type="ECO:0000256" key="5">
    <source>
        <dbReference type="ARBA" id="ARBA00022833"/>
    </source>
</evidence>
<keyword evidence="7" id="KW-0238">DNA-binding</keyword>
<feature type="region of interest" description="Disordered" evidence="11">
    <location>
        <begin position="1"/>
        <end position="89"/>
    </location>
</feature>
<sequence length="639" mass="72530">MASPEREDDVSEPDLVSDDDMGVGLHGETQEDIDRIQLEADPTYQPQDEAAPVVEPAGAEAADGEAAGGEPPKKKTRKTTSDVWNHFTRGPTKPDGSYYGICNYCHAKYLQGQQRGTSSMRNHIDKKCKKIPRNKPEALQKLLQAKAAGMEPLVAWSFDQMKCRKSLAKMVIAHEYPFNCVNHHFFREFLSELQPSFKVPSRNTLRQDCMKIYEEEQRVFCLVLDNASSNDACISELLYTTTLKEDLPVDGKIFHQRCGCHILNLIVQDGLNCVHKEIECIRETMKWIKHSQGRIEKFKLACSQENVTYKKPQWDVPTRWNSTYLMLELALELKPAIVRYPVLDKKFSKILGDSQWAILRELVKHLKVFYEATLKLSGTKYPTLNLFFSEFCEVYLAIKRMSSNEYPFIVNMGTQMHAKFNKYWSIGNSLLAIACVFDPRCKLDVVQYYMEEMCPDECDGFISNLKECMSDLFNEYVEASTEEPRMPKRQKTDIGASSNTTLISRKAGLKDYLKGKKGNTTPKSELEDYLGSDRDDASLDDDFDILAWWKLKAPRYPLLSKLVKDILAVPISTVASESAFSTSGRVISQWRSSLSDDTIEALLCVQDWLRASIAENANANIVGAPLGIIEEEELNVEGQ</sequence>
<dbReference type="PANTHER" id="PTHR46481">
    <property type="entry name" value="ZINC FINGER BED DOMAIN-CONTAINING PROTEIN 4"/>
    <property type="match status" value="1"/>
</dbReference>
<dbReference type="SUPFAM" id="SSF53098">
    <property type="entry name" value="Ribonuclease H-like"/>
    <property type="match status" value="1"/>
</dbReference>
<dbReference type="InterPro" id="IPR003656">
    <property type="entry name" value="Znf_BED"/>
</dbReference>
<evidence type="ECO:0000313" key="13">
    <source>
        <dbReference type="EMBL" id="KAJ3696442.1"/>
    </source>
</evidence>
<evidence type="ECO:0000256" key="6">
    <source>
        <dbReference type="ARBA" id="ARBA00023015"/>
    </source>
</evidence>
<protein>
    <recommendedName>
        <fullName evidence="12">BED-type domain-containing protein</fullName>
    </recommendedName>
</protein>
<evidence type="ECO:0000256" key="3">
    <source>
        <dbReference type="ARBA" id="ARBA00022723"/>
    </source>
</evidence>
<accession>A0AAD5ZEF7</accession>
<dbReference type="Pfam" id="PF02892">
    <property type="entry name" value="zf-BED"/>
    <property type="match status" value="1"/>
</dbReference>
<dbReference type="InterPro" id="IPR052035">
    <property type="entry name" value="ZnF_BED_domain_contain"/>
</dbReference>
<comment type="subcellular location">
    <subcellularLocation>
        <location evidence="1">Nucleus</location>
    </subcellularLocation>
</comment>
<evidence type="ECO:0000256" key="10">
    <source>
        <dbReference type="PROSITE-ProRule" id="PRU00027"/>
    </source>
</evidence>
<dbReference type="AlphaFoldDB" id="A0AAD5ZEF7"/>
<dbReference type="GO" id="GO:0008270">
    <property type="term" value="F:zinc ion binding"/>
    <property type="evidence" value="ECO:0007669"/>
    <property type="project" value="UniProtKB-KW"/>
</dbReference>
<evidence type="ECO:0000256" key="8">
    <source>
        <dbReference type="ARBA" id="ARBA00023163"/>
    </source>
</evidence>
<evidence type="ECO:0000259" key="12">
    <source>
        <dbReference type="PROSITE" id="PS50808"/>
    </source>
</evidence>
<dbReference type="InterPro" id="IPR008906">
    <property type="entry name" value="HATC_C_dom"/>
</dbReference>
<reference evidence="13 14" key="1">
    <citation type="journal article" date="2022" name="Cell">
        <title>Repeat-based holocentromeres influence genome architecture and karyotype evolution.</title>
        <authorList>
            <person name="Hofstatter P.G."/>
            <person name="Thangavel G."/>
            <person name="Lux T."/>
            <person name="Neumann P."/>
            <person name="Vondrak T."/>
            <person name="Novak P."/>
            <person name="Zhang M."/>
            <person name="Costa L."/>
            <person name="Castellani M."/>
            <person name="Scott A."/>
            <person name="Toegelov H."/>
            <person name="Fuchs J."/>
            <person name="Mata-Sucre Y."/>
            <person name="Dias Y."/>
            <person name="Vanzela A.L.L."/>
            <person name="Huettel B."/>
            <person name="Almeida C.C.S."/>
            <person name="Simkova H."/>
            <person name="Souza G."/>
            <person name="Pedrosa-Harand A."/>
            <person name="Macas J."/>
            <person name="Mayer K.F.X."/>
            <person name="Houben A."/>
            <person name="Marques A."/>
        </authorList>
    </citation>
    <scope>NUCLEOTIDE SEQUENCE [LARGE SCALE GENOMIC DNA]</scope>
    <source>
        <strain evidence="13">RhyTen1mFocal</strain>
    </source>
</reference>
<evidence type="ECO:0000256" key="4">
    <source>
        <dbReference type="ARBA" id="ARBA00022771"/>
    </source>
</evidence>
<evidence type="ECO:0000256" key="11">
    <source>
        <dbReference type="SAM" id="MobiDB-lite"/>
    </source>
</evidence>
<comment type="subunit">
    <text evidence="2">Homodimer.</text>
</comment>
<dbReference type="GO" id="GO:0005634">
    <property type="term" value="C:nucleus"/>
    <property type="evidence" value="ECO:0007669"/>
    <property type="project" value="UniProtKB-SubCell"/>
</dbReference>
<dbReference type="SMART" id="SM00614">
    <property type="entry name" value="ZnF_BED"/>
    <property type="match status" value="1"/>
</dbReference>
<keyword evidence="4 10" id="KW-0863">Zinc-finger</keyword>
<dbReference type="EMBL" id="JAMRDG010000001">
    <property type="protein sequence ID" value="KAJ3696442.1"/>
    <property type="molecule type" value="Genomic_DNA"/>
</dbReference>
<dbReference type="GO" id="GO:0003677">
    <property type="term" value="F:DNA binding"/>
    <property type="evidence" value="ECO:0007669"/>
    <property type="project" value="UniProtKB-KW"/>
</dbReference>
<comment type="caution">
    <text evidence="13">The sequence shown here is derived from an EMBL/GenBank/DDBJ whole genome shotgun (WGS) entry which is preliminary data.</text>
</comment>
<keyword evidence="5" id="KW-0862">Zinc</keyword>
<evidence type="ECO:0000256" key="7">
    <source>
        <dbReference type="ARBA" id="ARBA00023125"/>
    </source>
</evidence>
<evidence type="ECO:0000256" key="2">
    <source>
        <dbReference type="ARBA" id="ARBA00011738"/>
    </source>
</evidence>
<feature type="compositionally biased region" description="Basic and acidic residues" evidence="11">
    <location>
        <begin position="28"/>
        <end position="38"/>
    </location>
</feature>
<keyword evidence="14" id="KW-1185">Reference proteome</keyword>
<feature type="compositionally biased region" description="Acidic residues" evidence="11">
    <location>
        <begin position="1"/>
        <end position="21"/>
    </location>
</feature>
<evidence type="ECO:0000256" key="9">
    <source>
        <dbReference type="ARBA" id="ARBA00023242"/>
    </source>
</evidence>
<keyword evidence="3" id="KW-0479">Metal-binding</keyword>
<dbReference type="PANTHER" id="PTHR46481:SF10">
    <property type="entry name" value="ZINC FINGER BED DOMAIN-CONTAINING PROTEIN 39"/>
    <property type="match status" value="1"/>
</dbReference>
<dbReference type="Proteomes" id="UP001210211">
    <property type="component" value="Unassembled WGS sequence"/>
</dbReference>
<dbReference type="Pfam" id="PF14372">
    <property type="entry name" value="hAT-like_RNase-H"/>
    <property type="match status" value="1"/>
</dbReference>
<gene>
    <name evidence="13" type="ORF">LUZ61_000147</name>
</gene>
<name>A0AAD5ZEF7_9POAL</name>